<protein>
    <recommendedName>
        <fullName evidence="1">Antitoxin VbhA domain-containing protein</fullName>
    </recommendedName>
</protein>
<proteinExistence type="predicted"/>
<dbReference type="AlphaFoldDB" id="L0A7E5"/>
<dbReference type="InterPro" id="IPR043038">
    <property type="entry name" value="VbhA_sf"/>
</dbReference>
<accession>L0A7E5</accession>
<name>L0A7E5_DEIPD</name>
<keyword evidence="2" id="KW-0614">Plasmid</keyword>
<evidence type="ECO:0000259" key="1">
    <source>
        <dbReference type="Pfam" id="PF18495"/>
    </source>
</evidence>
<evidence type="ECO:0000313" key="2">
    <source>
        <dbReference type="EMBL" id="AFZ69788.1"/>
    </source>
</evidence>
<dbReference type="HOGENOM" id="CLU_2896641_0_0_0"/>
<dbReference type="CDD" id="cd11586">
    <property type="entry name" value="VbhA_like"/>
    <property type="match status" value="1"/>
</dbReference>
<reference evidence="3" key="1">
    <citation type="submission" date="2012-03" db="EMBL/GenBank/DDBJ databases">
        <title>Complete sequence of plasmid 2 of Deinococcus peraridilitoris DSM 19664.</title>
        <authorList>
            <person name="Lucas S."/>
            <person name="Copeland A."/>
            <person name="Lapidus A."/>
            <person name="Glavina del Rio T."/>
            <person name="Dalin E."/>
            <person name="Tice H."/>
            <person name="Bruce D."/>
            <person name="Goodwin L."/>
            <person name="Pitluck S."/>
            <person name="Peters L."/>
            <person name="Mikhailova N."/>
            <person name="Lu M."/>
            <person name="Kyrpides N."/>
            <person name="Mavromatis K."/>
            <person name="Ivanova N."/>
            <person name="Brettin T."/>
            <person name="Detter J.C."/>
            <person name="Han C."/>
            <person name="Larimer F."/>
            <person name="Land M."/>
            <person name="Hauser L."/>
            <person name="Markowitz V."/>
            <person name="Cheng J.-F."/>
            <person name="Hugenholtz P."/>
            <person name="Woyke T."/>
            <person name="Wu D."/>
            <person name="Pukall R."/>
            <person name="Steenblock K."/>
            <person name="Brambilla E."/>
            <person name="Klenk H.-P."/>
            <person name="Eisen J.A."/>
        </authorList>
    </citation>
    <scope>NUCLEOTIDE SEQUENCE [LARGE SCALE GENOMIC DNA]</scope>
    <source>
        <strain evidence="3">DSM 19664 / LMG 22246 / CIP 109416 / KR-200</strain>
        <plasmid evidence="3">Plasmid pDEIPE02</plasmid>
    </source>
</reference>
<dbReference type="Pfam" id="PF18495">
    <property type="entry name" value="VbhA"/>
    <property type="match status" value="1"/>
</dbReference>
<geneLocation type="plasmid" evidence="2 3">
    <name>pDEIPE02</name>
</geneLocation>
<dbReference type="EMBL" id="CP003384">
    <property type="protein sequence ID" value="AFZ69788.1"/>
    <property type="molecule type" value="Genomic_DNA"/>
</dbReference>
<dbReference type="PATRIC" id="fig|937777.3.peg.4495"/>
<dbReference type="Proteomes" id="UP000010467">
    <property type="component" value="Plasmid pDEIPE02"/>
</dbReference>
<evidence type="ECO:0000313" key="3">
    <source>
        <dbReference type="Proteomes" id="UP000010467"/>
    </source>
</evidence>
<keyword evidence="3" id="KW-1185">Reference proteome</keyword>
<dbReference type="Gene3D" id="1.10.8.1050">
    <property type="entry name" value="Antitoxin VbhA-like"/>
    <property type="match status" value="1"/>
</dbReference>
<dbReference type="InterPro" id="IPR041535">
    <property type="entry name" value="VbhA"/>
</dbReference>
<dbReference type="InterPro" id="IPR033788">
    <property type="entry name" value="VbhA-like"/>
</dbReference>
<gene>
    <name evidence="2" type="ordered locus">Deipe_4462</name>
</gene>
<organism evidence="2 3">
    <name type="scientific">Deinococcus peraridilitoris (strain DSM 19664 / LMG 22246 / CIP 109416 / KR-200)</name>
    <dbReference type="NCBI Taxonomy" id="937777"/>
    <lineage>
        <taxon>Bacteria</taxon>
        <taxon>Thermotogati</taxon>
        <taxon>Deinococcota</taxon>
        <taxon>Deinococci</taxon>
        <taxon>Deinococcales</taxon>
        <taxon>Deinococcaceae</taxon>
        <taxon>Deinococcus</taxon>
    </lineage>
</organism>
<dbReference type="KEGG" id="dpd:Deipe_4462"/>
<dbReference type="RefSeq" id="WP_015231686.1">
    <property type="nucleotide sequence ID" value="NC_019790.1"/>
</dbReference>
<sequence length="62" mass="7200">MTVITSQEREARRRADEQAKHELRLEGLKVSPTDEHLFEQYVEGELTTAQVRAALDAKYKKK</sequence>
<feature type="domain" description="Antitoxin VbhA" evidence="1">
    <location>
        <begin position="12"/>
        <end position="58"/>
    </location>
</feature>